<evidence type="ECO:0000313" key="9">
    <source>
        <dbReference type="EMBL" id="RMQ16440.1"/>
    </source>
</evidence>
<dbReference type="Proteomes" id="UP000269044">
    <property type="component" value="Unassembled WGS sequence"/>
</dbReference>
<comment type="similarity">
    <text evidence="5">Belongs to the L2HGDH family.</text>
</comment>
<sequence>MSDNLTLKGFFMLYDFCVIGGGIVGLATAMRLLEVYPGCSLVLMEKELSLAQHQTGHNSGVIHAGVYYAPGSFKAKLCTQGAELTKSFCTEHSIPFEVCGKLVVASNKESFARLGSLEERAKQNGLTTERLDAQELRRREPNVAGEGALFVKSSGIVDYGVVSRSMANVIAQAGAQILLGQTVVSIEEHGNHVSIASERLSLSAKRLVVCAGLQSDRLATLAGLKVDCRIVPFRGEYYRLSSHLDDSIKHLIYPVPEAGLPFLGIHLTRMIGGGVTVGPNAVLGLSREGYRKFAFNARDFLEYSLYPGFWKLVGKNINSGIAEMKNAIFKNNYLEQCQKYFPSLKMEDLEPYEAGIRAQAVTRSGEFVDDFLFVQTERMLHVCNAPSPAATSAIPIGRIIVDKLTKNS</sequence>
<keyword evidence="2" id="KW-0285">Flavoprotein</keyword>
<reference evidence="10 11" key="1">
    <citation type="submission" date="2018-08" db="EMBL/GenBank/DDBJ databases">
        <title>Recombination of ecologically and evolutionarily significant loci maintains genetic cohesion in the Pseudomonas syringae species complex.</title>
        <authorList>
            <person name="Dillon M."/>
            <person name="Thakur S."/>
            <person name="Almeida R.N.D."/>
            <person name="Weir B.S."/>
            <person name="Guttman D.S."/>
        </authorList>
    </citation>
    <scope>NUCLEOTIDE SEQUENCE [LARGE SCALE GENOMIC DNA]</scope>
    <source>
        <strain evidence="9 11">ICMP 13052</strain>
        <strain evidence="8 10">ICMP 4330</strain>
    </source>
</reference>
<evidence type="ECO:0000313" key="10">
    <source>
        <dbReference type="Proteomes" id="UP000267908"/>
    </source>
</evidence>
<dbReference type="InterPro" id="IPR036188">
    <property type="entry name" value="FAD/NAD-bd_sf"/>
</dbReference>
<dbReference type="Gene3D" id="3.30.9.10">
    <property type="entry name" value="D-Amino Acid Oxidase, subunit A, domain 2"/>
    <property type="match status" value="1"/>
</dbReference>
<dbReference type="EMBL" id="RBQG01000283">
    <property type="protein sequence ID" value="RMP08636.1"/>
    <property type="molecule type" value="Genomic_DNA"/>
</dbReference>
<evidence type="ECO:0000259" key="7">
    <source>
        <dbReference type="Pfam" id="PF01266"/>
    </source>
</evidence>
<evidence type="ECO:0000256" key="3">
    <source>
        <dbReference type="ARBA" id="ARBA00022827"/>
    </source>
</evidence>
<evidence type="ECO:0000256" key="5">
    <source>
        <dbReference type="ARBA" id="ARBA00037941"/>
    </source>
</evidence>
<keyword evidence="3" id="KW-0274">FAD</keyword>
<protein>
    <submittedName>
        <fullName evidence="9">Hydroxyglutarate oxidase</fullName>
    </submittedName>
</protein>
<evidence type="ECO:0000256" key="4">
    <source>
        <dbReference type="ARBA" id="ARBA00023002"/>
    </source>
</evidence>
<keyword evidence="6" id="KW-0472">Membrane</keyword>
<dbReference type="InterPro" id="IPR006076">
    <property type="entry name" value="FAD-dep_OxRdtase"/>
</dbReference>
<name>A0A0P9Q125_9PSED</name>
<evidence type="ECO:0000313" key="11">
    <source>
        <dbReference type="Proteomes" id="UP000269044"/>
    </source>
</evidence>
<dbReference type="SUPFAM" id="SSF51905">
    <property type="entry name" value="FAD/NAD(P)-binding domain"/>
    <property type="match status" value="1"/>
</dbReference>
<evidence type="ECO:0000256" key="2">
    <source>
        <dbReference type="ARBA" id="ARBA00022630"/>
    </source>
</evidence>
<gene>
    <name evidence="9" type="ORF">ALQ08_103625</name>
    <name evidence="8" type="ORF">ALQ28_02068</name>
</gene>
<dbReference type="EMBL" id="RBRA01000367">
    <property type="protein sequence ID" value="RMQ16440.1"/>
    <property type="molecule type" value="Genomic_DNA"/>
</dbReference>
<evidence type="ECO:0000256" key="6">
    <source>
        <dbReference type="SAM" id="Phobius"/>
    </source>
</evidence>
<evidence type="ECO:0000256" key="1">
    <source>
        <dbReference type="ARBA" id="ARBA00001974"/>
    </source>
</evidence>
<proteinExistence type="inferred from homology"/>
<dbReference type="PANTHER" id="PTHR43104:SF2">
    <property type="entry name" value="L-2-HYDROXYGLUTARATE DEHYDROGENASE, MITOCHONDRIAL"/>
    <property type="match status" value="1"/>
</dbReference>
<comment type="cofactor">
    <cofactor evidence="1">
        <name>FAD</name>
        <dbReference type="ChEBI" id="CHEBI:57692"/>
    </cofactor>
</comment>
<keyword evidence="4" id="KW-0560">Oxidoreductase</keyword>
<dbReference type="GO" id="GO:0047545">
    <property type="term" value="F:(S)-2-hydroxyglutarate dehydrogenase activity"/>
    <property type="evidence" value="ECO:0007669"/>
    <property type="project" value="TreeGrafter"/>
</dbReference>
<keyword evidence="6" id="KW-0812">Transmembrane</keyword>
<dbReference type="Pfam" id="PF01266">
    <property type="entry name" value="DAO"/>
    <property type="match status" value="1"/>
</dbReference>
<dbReference type="AlphaFoldDB" id="A0A0P9Q125"/>
<dbReference type="NCBIfam" id="NF008726">
    <property type="entry name" value="PRK11728.1"/>
    <property type="match status" value="1"/>
</dbReference>
<dbReference type="Gene3D" id="3.50.50.60">
    <property type="entry name" value="FAD/NAD(P)-binding domain"/>
    <property type="match status" value="1"/>
</dbReference>
<organism evidence="9 11">
    <name type="scientific">Pseudomonas syringae pv. delphinii</name>
    <dbReference type="NCBI Taxonomy" id="192088"/>
    <lineage>
        <taxon>Bacteria</taxon>
        <taxon>Pseudomonadati</taxon>
        <taxon>Pseudomonadota</taxon>
        <taxon>Gammaproteobacteria</taxon>
        <taxon>Pseudomonadales</taxon>
        <taxon>Pseudomonadaceae</taxon>
        <taxon>Pseudomonas</taxon>
    </lineage>
</organism>
<comment type="caution">
    <text evidence="9">The sequence shown here is derived from an EMBL/GenBank/DDBJ whole genome shotgun (WGS) entry which is preliminary data.</text>
</comment>
<feature type="domain" description="FAD dependent oxidoreductase" evidence="7">
    <location>
        <begin position="15"/>
        <end position="402"/>
    </location>
</feature>
<dbReference type="Proteomes" id="UP000267908">
    <property type="component" value="Unassembled WGS sequence"/>
</dbReference>
<dbReference type="GO" id="GO:0005737">
    <property type="term" value="C:cytoplasm"/>
    <property type="evidence" value="ECO:0007669"/>
    <property type="project" value="TreeGrafter"/>
</dbReference>
<dbReference type="PANTHER" id="PTHR43104">
    <property type="entry name" value="L-2-HYDROXYGLUTARATE DEHYDROGENASE, MITOCHONDRIAL"/>
    <property type="match status" value="1"/>
</dbReference>
<feature type="transmembrane region" description="Helical" evidence="6">
    <location>
        <begin position="12"/>
        <end position="33"/>
    </location>
</feature>
<evidence type="ECO:0000313" key="8">
    <source>
        <dbReference type="EMBL" id="RMP08636.1"/>
    </source>
</evidence>
<accession>A0A0P9Q125</accession>
<keyword evidence="6" id="KW-1133">Transmembrane helix</keyword>